<dbReference type="GO" id="GO:0005524">
    <property type="term" value="F:ATP binding"/>
    <property type="evidence" value="ECO:0007669"/>
    <property type="project" value="InterPro"/>
</dbReference>
<organism evidence="2 3">
    <name type="scientific">Aspergillus luchuensis (strain CBS 106.47)</name>
    <dbReference type="NCBI Taxonomy" id="1137211"/>
    <lineage>
        <taxon>Eukaryota</taxon>
        <taxon>Fungi</taxon>
        <taxon>Dikarya</taxon>
        <taxon>Ascomycota</taxon>
        <taxon>Pezizomycotina</taxon>
        <taxon>Eurotiomycetes</taxon>
        <taxon>Eurotiomycetidae</taxon>
        <taxon>Eurotiales</taxon>
        <taxon>Aspergillaceae</taxon>
        <taxon>Aspergillus</taxon>
        <taxon>Aspergillus subgen. Circumdati</taxon>
    </lineage>
</organism>
<name>A0A1M3TMV1_ASPLC</name>
<dbReference type="InterPro" id="IPR040976">
    <property type="entry name" value="Pkinase_fungal"/>
</dbReference>
<dbReference type="PANTHER" id="PTHR38248">
    <property type="entry name" value="FUNK1 6"/>
    <property type="match status" value="1"/>
</dbReference>
<dbReference type="OrthoDB" id="4500855at2759"/>
<accession>A0A1M3TMV1</accession>
<dbReference type="PROSITE" id="PS50011">
    <property type="entry name" value="PROTEIN_KINASE_DOM"/>
    <property type="match status" value="1"/>
</dbReference>
<dbReference type="GO" id="GO:0004672">
    <property type="term" value="F:protein kinase activity"/>
    <property type="evidence" value="ECO:0007669"/>
    <property type="project" value="InterPro"/>
</dbReference>
<evidence type="ECO:0000313" key="3">
    <source>
        <dbReference type="Proteomes" id="UP000184063"/>
    </source>
</evidence>
<sequence>MFFGCVQDSAFLPPTKRPRLSSPNDTSEKLPNRIHRRVILRDYGKPIYTASTHSILLAALEKYITGHQPLHKTGILHRDISPNNLLHENKNNNNPSCPAFLIDLDLAIREQRDSPAPEADGSKKTGTRPFLAIGALMGEKRSFMHDPESFFWVIF</sequence>
<dbReference type="InterPro" id="IPR011009">
    <property type="entry name" value="Kinase-like_dom_sf"/>
</dbReference>
<dbReference type="Pfam" id="PF17667">
    <property type="entry name" value="Pkinase_fungal"/>
    <property type="match status" value="1"/>
</dbReference>
<proteinExistence type="predicted"/>
<gene>
    <name evidence="2" type="ORF">ASPFODRAFT_205215</name>
</gene>
<evidence type="ECO:0000259" key="1">
    <source>
        <dbReference type="PROSITE" id="PS50011"/>
    </source>
</evidence>
<dbReference type="EMBL" id="KV878239">
    <property type="protein sequence ID" value="OJZ88051.1"/>
    <property type="molecule type" value="Genomic_DNA"/>
</dbReference>
<evidence type="ECO:0000313" key="2">
    <source>
        <dbReference type="EMBL" id="OJZ88051.1"/>
    </source>
</evidence>
<dbReference type="InterPro" id="IPR000719">
    <property type="entry name" value="Prot_kinase_dom"/>
</dbReference>
<dbReference type="Proteomes" id="UP000184063">
    <property type="component" value="Unassembled WGS sequence"/>
</dbReference>
<dbReference type="SUPFAM" id="SSF56112">
    <property type="entry name" value="Protein kinase-like (PK-like)"/>
    <property type="match status" value="1"/>
</dbReference>
<dbReference type="Gene3D" id="1.10.510.10">
    <property type="entry name" value="Transferase(Phosphotransferase) domain 1"/>
    <property type="match status" value="1"/>
</dbReference>
<dbReference type="VEuPathDB" id="FungiDB:ASPFODRAFT_205215"/>
<dbReference type="PANTHER" id="PTHR38248:SF2">
    <property type="entry name" value="FUNK1 11"/>
    <property type="match status" value="1"/>
</dbReference>
<feature type="domain" description="Protein kinase" evidence="1">
    <location>
        <begin position="1"/>
        <end position="155"/>
    </location>
</feature>
<dbReference type="AlphaFoldDB" id="A0A1M3TMV1"/>
<reference evidence="3" key="1">
    <citation type="journal article" date="2017" name="Genome Biol.">
        <title>Comparative genomics reveals high biological diversity and specific adaptations in the industrially and medically important fungal genus Aspergillus.</title>
        <authorList>
            <person name="de Vries R.P."/>
            <person name="Riley R."/>
            <person name="Wiebenga A."/>
            <person name="Aguilar-Osorio G."/>
            <person name="Amillis S."/>
            <person name="Uchima C.A."/>
            <person name="Anderluh G."/>
            <person name="Asadollahi M."/>
            <person name="Askin M."/>
            <person name="Barry K."/>
            <person name="Battaglia E."/>
            <person name="Bayram O."/>
            <person name="Benocci T."/>
            <person name="Braus-Stromeyer S.A."/>
            <person name="Caldana C."/>
            <person name="Canovas D."/>
            <person name="Cerqueira G.C."/>
            <person name="Chen F."/>
            <person name="Chen W."/>
            <person name="Choi C."/>
            <person name="Clum A."/>
            <person name="Dos Santos R.A."/>
            <person name="Damasio A.R."/>
            <person name="Diallinas G."/>
            <person name="Emri T."/>
            <person name="Fekete E."/>
            <person name="Flipphi M."/>
            <person name="Freyberg S."/>
            <person name="Gallo A."/>
            <person name="Gournas C."/>
            <person name="Habgood R."/>
            <person name="Hainaut M."/>
            <person name="Harispe M.L."/>
            <person name="Henrissat B."/>
            <person name="Hilden K.S."/>
            <person name="Hope R."/>
            <person name="Hossain A."/>
            <person name="Karabika E."/>
            <person name="Karaffa L."/>
            <person name="Karanyi Z."/>
            <person name="Krasevec N."/>
            <person name="Kuo A."/>
            <person name="Kusch H."/>
            <person name="LaButti K."/>
            <person name="Lagendijk E.L."/>
            <person name="Lapidus A."/>
            <person name="Levasseur A."/>
            <person name="Lindquist E."/>
            <person name="Lipzen A."/>
            <person name="Logrieco A.F."/>
            <person name="MacCabe A."/>
            <person name="Maekelae M.R."/>
            <person name="Malavazi I."/>
            <person name="Melin P."/>
            <person name="Meyer V."/>
            <person name="Mielnichuk N."/>
            <person name="Miskei M."/>
            <person name="Molnar A.P."/>
            <person name="Mule G."/>
            <person name="Ngan C.Y."/>
            <person name="Orejas M."/>
            <person name="Orosz E."/>
            <person name="Ouedraogo J.P."/>
            <person name="Overkamp K.M."/>
            <person name="Park H.-S."/>
            <person name="Perrone G."/>
            <person name="Piumi F."/>
            <person name="Punt P.J."/>
            <person name="Ram A.F."/>
            <person name="Ramon A."/>
            <person name="Rauscher S."/>
            <person name="Record E."/>
            <person name="Riano-Pachon D.M."/>
            <person name="Robert V."/>
            <person name="Roehrig J."/>
            <person name="Ruller R."/>
            <person name="Salamov A."/>
            <person name="Salih N.S."/>
            <person name="Samson R.A."/>
            <person name="Sandor E."/>
            <person name="Sanguinetti M."/>
            <person name="Schuetze T."/>
            <person name="Sepcic K."/>
            <person name="Shelest E."/>
            <person name="Sherlock G."/>
            <person name="Sophianopoulou V."/>
            <person name="Squina F.M."/>
            <person name="Sun H."/>
            <person name="Susca A."/>
            <person name="Todd R.B."/>
            <person name="Tsang A."/>
            <person name="Unkles S.E."/>
            <person name="van de Wiele N."/>
            <person name="van Rossen-Uffink D."/>
            <person name="Oliveira J.V."/>
            <person name="Vesth T.C."/>
            <person name="Visser J."/>
            <person name="Yu J.-H."/>
            <person name="Zhou M."/>
            <person name="Andersen M.R."/>
            <person name="Archer D.B."/>
            <person name="Baker S.E."/>
            <person name="Benoit I."/>
            <person name="Brakhage A.A."/>
            <person name="Braus G.H."/>
            <person name="Fischer R."/>
            <person name="Frisvad J.C."/>
            <person name="Goldman G.H."/>
            <person name="Houbraken J."/>
            <person name="Oakley B."/>
            <person name="Pocsi I."/>
            <person name="Scazzocchio C."/>
            <person name="Seiboth B."/>
            <person name="vanKuyk P.A."/>
            <person name="Wortman J."/>
            <person name="Dyer P.S."/>
            <person name="Grigoriev I.V."/>
        </authorList>
    </citation>
    <scope>NUCLEOTIDE SEQUENCE [LARGE SCALE GENOMIC DNA]</scope>
    <source>
        <strain evidence="3">CBS 106.47</strain>
    </source>
</reference>
<protein>
    <recommendedName>
        <fullName evidence="1">Protein kinase domain-containing protein</fullName>
    </recommendedName>
</protein>